<dbReference type="InterPro" id="IPR026881">
    <property type="entry name" value="WYL_dom"/>
</dbReference>
<dbReference type="CDD" id="cd00090">
    <property type="entry name" value="HTH_ARSR"/>
    <property type="match status" value="1"/>
</dbReference>
<evidence type="ECO:0000256" key="1">
    <source>
        <dbReference type="ARBA" id="ARBA00023015"/>
    </source>
</evidence>
<organism evidence="5 6">
    <name type="scientific">Kribbella orskensis</name>
    <dbReference type="NCBI Taxonomy" id="2512216"/>
    <lineage>
        <taxon>Bacteria</taxon>
        <taxon>Bacillati</taxon>
        <taxon>Actinomycetota</taxon>
        <taxon>Actinomycetes</taxon>
        <taxon>Propionibacteriales</taxon>
        <taxon>Kribbellaceae</taxon>
        <taxon>Kribbella</taxon>
    </lineage>
</organism>
<dbReference type="InterPro" id="IPR036388">
    <property type="entry name" value="WH-like_DNA-bd_sf"/>
</dbReference>
<dbReference type="GO" id="GO:0003677">
    <property type="term" value="F:DNA binding"/>
    <property type="evidence" value="ECO:0007669"/>
    <property type="project" value="UniProtKB-KW"/>
</dbReference>
<dbReference type="PROSITE" id="PS52050">
    <property type="entry name" value="WYL"/>
    <property type="match status" value="1"/>
</dbReference>
<reference evidence="5 6" key="1">
    <citation type="journal article" date="2015" name="Stand. Genomic Sci.">
        <title>Genomic Encyclopedia of Bacterial and Archaeal Type Strains, Phase III: the genomes of soil and plant-associated and newly described type strains.</title>
        <authorList>
            <person name="Whitman W.B."/>
            <person name="Woyke T."/>
            <person name="Klenk H.P."/>
            <person name="Zhou Y."/>
            <person name="Lilburn T.G."/>
            <person name="Beck B.J."/>
            <person name="De Vos P."/>
            <person name="Vandamme P."/>
            <person name="Eisen J.A."/>
            <person name="Garrity G."/>
            <person name="Hugenholtz P."/>
            <person name="Kyrpides N.C."/>
        </authorList>
    </citation>
    <scope>NUCLEOTIDE SEQUENCE [LARGE SCALE GENOMIC DNA]</scope>
    <source>
        <strain evidence="5 6">VKM Ac-2538</strain>
    </source>
</reference>
<evidence type="ECO:0000313" key="6">
    <source>
        <dbReference type="Proteomes" id="UP000295818"/>
    </source>
</evidence>
<evidence type="ECO:0000259" key="4">
    <source>
        <dbReference type="PROSITE" id="PS51000"/>
    </source>
</evidence>
<evidence type="ECO:0000256" key="3">
    <source>
        <dbReference type="SAM" id="MobiDB-lite"/>
    </source>
</evidence>
<evidence type="ECO:0000313" key="5">
    <source>
        <dbReference type="EMBL" id="TCO27342.1"/>
    </source>
</evidence>
<feature type="domain" description="HTH deoR-type" evidence="4">
    <location>
        <begin position="4"/>
        <end position="63"/>
    </location>
</feature>
<dbReference type="SUPFAM" id="SSF46785">
    <property type="entry name" value="Winged helix' DNA-binding domain"/>
    <property type="match status" value="1"/>
</dbReference>
<proteinExistence type="predicted"/>
<keyword evidence="6" id="KW-1185">Reference proteome</keyword>
<dbReference type="InterPro" id="IPR028349">
    <property type="entry name" value="PafC-like"/>
</dbReference>
<dbReference type="EMBL" id="SLWM01000003">
    <property type="protein sequence ID" value="TCO27342.1"/>
    <property type="molecule type" value="Genomic_DNA"/>
</dbReference>
<evidence type="ECO:0000256" key="2">
    <source>
        <dbReference type="ARBA" id="ARBA00023163"/>
    </source>
</evidence>
<gene>
    <name evidence="5" type="ORF">EV644_10338</name>
</gene>
<dbReference type="InterPro" id="IPR011991">
    <property type="entry name" value="ArsR-like_HTH"/>
</dbReference>
<dbReference type="PANTHER" id="PTHR34580:SF3">
    <property type="entry name" value="PROTEIN PAFB"/>
    <property type="match status" value="1"/>
</dbReference>
<dbReference type="Pfam" id="PF13280">
    <property type="entry name" value="WYL"/>
    <property type="match status" value="1"/>
</dbReference>
<dbReference type="PROSITE" id="PS51000">
    <property type="entry name" value="HTH_DEOR_2"/>
    <property type="match status" value="1"/>
</dbReference>
<feature type="compositionally biased region" description="Polar residues" evidence="3">
    <location>
        <begin position="342"/>
        <end position="355"/>
    </location>
</feature>
<sequence length="361" mass="39518">MSRPATRVLALLELLQDRGLVSAQELADRLRTDARTVRRYVTALREMDIPVEAERGRYGGYRLARGYRLPPLMLGDDEAVAVAVALAAVGDAEDVTEPSPTARALVKLNRVLPTALRERVNALISGTSVVADRRPSAQPEPEVALTLAAAVRAKHRMRIEHRPYSGEPVVREVNPYGLVVHGKRWYLVGHDHLRQEVRTFRVDRIGRATELATRFTPPDGFDVVAHVMRGLTFGAWSHRTEVWLATDLETARASLPLTAGDLHEDPGGGVVLMSGAEDLAAMARMLSGLPWHFAVRQPMELAEAVRAHYECLATSVANCGRSAERLPSKAVPSRPTAMKAQQAVNATRYPWTSSAGDEPGV</sequence>
<keyword evidence="5" id="KW-0238">DNA-binding</keyword>
<accession>A0ABY2BS29</accession>
<dbReference type="Proteomes" id="UP000295818">
    <property type="component" value="Unassembled WGS sequence"/>
</dbReference>
<dbReference type="InterPro" id="IPR051534">
    <property type="entry name" value="CBASS_pafABC_assoc_protein"/>
</dbReference>
<dbReference type="Pfam" id="PF08279">
    <property type="entry name" value="HTH_11"/>
    <property type="match status" value="1"/>
</dbReference>
<dbReference type="InterPro" id="IPR001034">
    <property type="entry name" value="DeoR_HTH"/>
</dbReference>
<keyword evidence="1" id="KW-0805">Transcription regulation</keyword>
<dbReference type="PIRSF" id="PIRSF016838">
    <property type="entry name" value="PafC"/>
    <property type="match status" value="1"/>
</dbReference>
<dbReference type="InterPro" id="IPR013196">
    <property type="entry name" value="HTH_11"/>
</dbReference>
<dbReference type="InterPro" id="IPR036390">
    <property type="entry name" value="WH_DNA-bd_sf"/>
</dbReference>
<keyword evidence="2" id="KW-0804">Transcription</keyword>
<feature type="region of interest" description="Disordered" evidence="3">
    <location>
        <begin position="327"/>
        <end position="361"/>
    </location>
</feature>
<dbReference type="Gene3D" id="1.10.10.10">
    <property type="entry name" value="Winged helix-like DNA-binding domain superfamily/Winged helix DNA-binding domain"/>
    <property type="match status" value="1"/>
</dbReference>
<name>A0ABY2BS29_9ACTN</name>
<protein>
    <submittedName>
        <fullName evidence="5">DNA-binding transcriptional regulator YafY</fullName>
    </submittedName>
</protein>
<dbReference type="PANTHER" id="PTHR34580">
    <property type="match status" value="1"/>
</dbReference>
<comment type="caution">
    <text evidence="5">The sequence shown here is derived from an EMBL/GenBank/DDBJ whole genome shotgun (WGS) entry which is preliminary data.</text>
</comment>